<feature type="domain" description="Myb-like" evidence="2">
    <location>
        <begin position="81"/>
        <end position="131"/>
    </location>
</feature>
<name>A0A2R5GRZ8_9STRA</name>
<feature type="region of interest" description="Disordered" evidence="1">
    <location>
        <begin position="314"/>
        <end position="344"/>
    </location>
</feature>
<gene>
    <name evidence="4" type="ORF">FCC1311_068742</name>
</gene>
<dbReference type="PANTHER" id="PTHR45614">
    <property type="entry name" value="MYB PROTEIN-RELATED"/>
    <property type="match status" value="1"/>
</dbReference>
<accession>A0A2R5GRZ8</accession>
<dbReference type="Proteomes" id="UP000241890">
    <property type="component" value="Unassembled WGS sequence"/>
</dbReference>
<feature type="domain" description="HTH myb-type" evidence="3">
    <location>
        <begin position="81"/>
        <end position="135"/>
    </location>
</feature>
<evidence type="ECO:0000313" key="4">
    <source>
        <dbReference type="EMBL" id="GBG30654.1"/>
    </source>
</evidence>
<evidence type="ECO:0000313" key="5">
    <source>
        <dbReference type="Proteomes" id="UP000241890"/>
    </source>
</evidence>
<dbReference type="PROSITE" id="PS50090">
    <property type="entry name" value="MYB_LIKE"/>
    <property type="match status" value="3"/>
</dbReference>
<dbReference type="Pfam" id="PF00249">
    <property type="entry name" value="Myb_DNA-binding"/>
    <property type="match status" value="3"/>
</dbReference>
<dbReference type="PROSITE" id="PS51294">
    <property type="entry name" value="HTH_MYB"/>
    <property type="match status" value="2"/>
</dbReference>
<evidence type="ECO:0000256" key="1">
    <source>
        <dbReference type="SAM" id="MobiDB-lite"/>
    </source>
</evidence>
<feature type="compositionally biased region" description="Polar residues" evidence="1">
    <location>
        <begin position="367"/>
        <end position="377"/>
    </location>
</feature>
<feature type="domain" description="Myb-like" evidence="2">
    <location>
        <begin position="135"/>
        <end position="180"/>
    </location>
</feature>
<evidence type="ECO:0000259" key="3">
    <source>
        <dbReference type="PROSITE" id="PS51294"/>
    </source>
</evidence>
<reference evidence="4 5" key="1">
    <citation type="submission" date="2017-12" db="EMBL/GenBank/DDBJ databases">
        <title>Sequencing, de novo assembly and annotation of complete genome of a new Thraustochytrid species, strain FCC1311.</title>
        <authorList>
            <person name="Sedici K."/>
            <person name="Godart F."/>
            <person name="Aiese Cigliano R."/>
            <person name="Sanseverino W."/>
            <person name="Barakat M."/>
            <person name="Ortet P."/>
            <person name="Marechal E."/>
            <person name="Cagnac O."/>
            <person name="Amato A."/>
        </authorList>
    </citation>
    <scope>NUCLEOTIDE SEQUENCE [LARGE SCALE GENOMIC DNA]</scope>
</reference>
<dbReference type="SUPFAM" id="SSF46689">
    <property type="entry name" value="Homeodomain-like"/>
    <property type="match status" value="2"/>
</dbReference>
<evidence type="ECO:0000259" key="2">
    <source>
        <dbReference type="PROSITE" id="PS50090"/>
    </source>
</evidence>
<sequence length="474" mass="53618">MVGSPSSAKKGNQESMRSAYAAWLKSEDNELYSLVVSEQQAPQFKNDVDALNKAKFWAHIAERMSERTAKQCRERWRNSVDPNITQSKWTVREDLLLLKLHEEMGNKWSTIASHLQGRTENGVKTRHKSIMRAYKRQWSSQEDALLLQLYGQHGPRWVVIQKSLPKRTLHGVKMRYRALISGNTQRSVEAGAPEQALAYDVRNMSRRQLQHEIANGTDDSAFGLPGASKTKKRFLIESMINSHTPDGDRVRETLHQTKRKRLARGPCIIPGFIAVPSSMRVHLPIPGQHISRANAAQEHARRERNRRRSLLLESANRRLAEDKRHDDVAKSSYNTSGNIPSNQEYGVKRNLLQEAHEVSRLRHGSPYSHQQTENNNAYAGGRGAERANSFQYGTDGRDVSIKSELSHDEGEPFPGADTESGDFLNDNEFAHTISDMLLNAKSHPEVDPAQYNDFQANLEDVLVDNVEGLPSSYP</sequence>
<comment type="caution">
    <text evidence="4">The sequence shown here is derived from an EMBL/GenBank/DDBJ whole genome shotgun (WGS) entry which is preliminary data.</text>
</comment>
<organism evidence="4 5">
    <name type="scientific">Hondaea fermentalgiana</name>
    <dbReference type="NCBI Taxonomy" id="2315210"/>
    <lineage>
        <taxon>Eukaryota</taxon>
        <taxon>Sar</taxon>
        <taxon>Stramenopiles</taxon>
        <taxon>Bigyra</taxon>
        <taxon>Labyrinthulomycetes</taxon>
        <taxon>Thraustochytrida</taxon>
        <taxon>Thraustochytriidae</taxon>
        <taxon>Hondaea</taxon>
    </lineage>
</organism>
<keyword evidence="5" id="KW-1185">Reference proteome</keyword>
<protein>
    <submittedName>
        <fullName evidence="4">Transcription factor MYB118</fullName>
    </submittedName>
</protein>
<proteinExistence type="predicted"/>
<dbReference type="InterPro" id="IPR009057">
    <property type="entry name" value="Homeodomain-like_sf"/>
</dbReference>
<dbReference type="CDD" id="cd00167">
    <property type="entry name" value="SANT"/>
    <property type="match status" value="3"/>
</dbReference>
<dbReference type="GO" id="GO:0000981">
    <property type="term" value="F:DNA-binding transcription factor activity, RNA polymerase II-specific"/>
    <property type="evidence" value="ECO:0007669"/>
    <property type="project" value="TreeGrafter"/>
</dbReference>
<dbReference type="SMART" id="SM00717">
    <property type="entry name" value="SANT"/>
    <property type="match status" value="3"/>
</dbReference>
<dbReference type="PANTHER" id="PTHR45614:SF274">
    <property type="entry name" value="MYB-LIKE DNA-BINDING PROTEIN"/>
    <property type="match status" value="1"/>
</dbReference>
<dbReference type="EMBL" id="BEYU01000081">
    <property type="protein sequence ID" value="GBG30654.1"/>
    <property type="molecule type" value="Genomic_DNA"/>
</dbReference>
<feature type="compositionally biased region" description="Polar residues" evidence="1">
    <location>
        <begin position="331"/>
        <end position="344"/>
    </location>
</feature>
<dbReference type="InParanoid" id="A0A2R5GRZ8"/>
<dbReference type="InterPro" id="IPR017930">
    <property type="entry name" value="Myb_dom"/>
</dbReference>
<dbReference type="GO" id="GO:0005634">
    <property type="term" value="C:nucleus"/>
    <property type="evidence" value="ECO:0007669"/>
    <property type="project" value="TreeGrafter"/>
</dbReference>
<feature type="compositionally biased region" description="Basic and acidic residues" evidence="1">
    <location>
        <begin position="315"/>
        <end position="329"/>
    </location>
</feature>
<dbReference type="Gene3D" id="1.10.10.60">
    <property type="entry name" value="Homeodomain-like"/>
    <property type="match status" value="3"/>
</dbReference>
<dbReference type="InterPro" id="IPR001005">
    <property type="entry name" value="SANT/Myb"/>
</dbReference>
<dbReference type="GO" id="GO:0000978">
    <property type="term" value="F:RNA polymerase II cis-regulatory region sequence-specific DNA binding"/>
    <property type="evidence" value="ECO:0007669"/>
    <property type="project" value="TreeGrafter"/>
</dbReference>
<feature type="domain" description="Myb-like" evidence="2">
    <location>
        <begin position="23"/>
        <end position="80"/>
    </location>
</feature>
<dbReference type="OrthoDB" id="2143914at2759"/>
<feature type="region of interest" description="Disordered" evidence="1">
    <location>
        <begin position="360"/>
        <end position="382"/>
    </location>
</feature>
<dbReference type="AlphaFoldDB" id="A0A2R5GRZ8"/>
<dbReference type="InterPro" id="IPR050560">
    <property type="entry name" value="MYB_TF"/>
</dbReference>
<feature type="domain" description="HTH myb-type" evidence="3">
    <location>
        <begin position="57"/>
        <end position="78"/>
    </location>
</feature>